<name>A0A5J4RDM4_9ZZZZ</name>
<dbReference type="EMBL" id="SNRY01001392">
    <property type="protein sequence ID" value="KAA6331270.1"/>
    <property type="molecule type" value="Genomic_DNA"/>
</dbReference>
<reference evidence="1" key="1">
    <citation type="submission" date="2019-03" db="EMBL/GenBank/DDBJ databases">
        <title>Single cell metagenomics reveals metabolic interactions within the superorganism composed of flagellate Streblomastix strix and complex community of Bacteroidetes bacteria on its surface.</title>
        <authorList>
            <person name="Treitli S.C."/>
            <person name="Kolisko M."/>
            <person name="Husnik F."/>
            <person name="Keeling P."/>
            <person name="Hampl V."/>
        </authorList>
    </citation>
    <scope>NUCLEOTIDE SEQUENCE</scope>
    <source>
        <strain evidence="1">STM</strain>
    </source>
</reference>
<sequence>MYSTEEKLEEAVRSYGIPGEARLLDPGNTRKEAEDTYFLVKQFTKNGTLVPKGSGSLSVNVGNVLEIKGSKLTDTEIQTNVLTNPTADISTIQLSDIGTVVGSDSLITITATRSLMMFLL</sequence>
<dbReference type="AlphaFoldDB" id="A0A5J4RDM4"/>
<accession>A0A5J4RDM4</accession>
<organism evidence="1">
    <name type="scientific">termite gut metagenome</name>
    <dbReference type="NCBI Taxonomy" id="433724"/>
    <lineage>
        <taxon>unclassified sequences</taxon>
        <taxon>metagenomes</taxon>
        <taxon>organismal metagenomes</taxon>
    </lineage>
</organism>
<comment type="caution">
    <text evidence="1">The sequence shown here is derived from an EMBL/GenBank/DDBJ whole genome shotgun (WGS) entry which is preliminary data.</text>
</comment>
<gene>
    <name evidence="1" type="ORF">EZS27_020095</name>
</gene>
<proteinExistence type="predicted"/>
<protein>
    <submittedName>
        <fullName evidence="1">Uncharacterized protein</fullName>
    </submittedName>
</protein>
<evidence type="ECO:0000313" key="1">
    <source>
        <dbReference type="EMBL" id="KAA6331270.1"/>
    </source>
</evidence>